<keyword evidence="2" id="KW-0328">Glycosyltransferase</keyword>
<evidence type="ECO:0000256" key="4">
    <source>
        <dbReference type="ARBA" id="ARBA00022692"/>
    </source>
</evidence>
<evidence type="ECO:0000256" key="3">
    <source>
        <dbReference type="ARBA" id="ARBA00022679"/>
    </source>
</evidence>
<evidence type="ECO:0000256" key="2">
    <source>
        <dbReference type="ARBA" id="ARBA00022676"/>
    </source>
</evidence>
<dbReference type="AlphaFoldDB" id="U5D007"/>
<accession>U5D007</accession>
<keyword evidence="5" id="KW-1133">Transmembrane helix</keyword>
<evidence type="ECO:0000313" key="8">
    <source>
        <dbReference type="EMBL" id="ERN18946.1"/>
    </source>
</evidence>
<keyword evidence="7" id="KW-0961">Cell wall biogenesis/degradation</keyword>
<dbReference type="GO" id="GO:0012505">
    <property type="term" value="C:endomembrane system"/>
    <property type="evidence" value="ECO:0007669"/>
    <property type="project" value="UniProtKB-SubCell"/>
</dbReference>
<dbReference type="PANTHER" id="PTHR13301">
    <property type="entry name" value="X-BOX TRANSCRIPTION FACTOR-RELATED"/>
    <property type="match status" value="1"/>
</dbReference>
<dbReference type="Proteomes" id="UP000017836">
    <property type="component" value="Unassembled WGS sequence"/>
</dbReference>
<comment type="subcellular location">
    <subcellularLocation>
        <location evidence="1">Endomembrane system</location>
    </subcellularLocation>
</comment>
<keyword evidence="6" id="KW-0472">Membrane</keyword>
<keyword evidence="4" id="KW-0812">Transmembrane</keyword>
<keyword evidence="9" id="KW-1185">Reference proteome</keyword>
<dbReference type="Gramene" id="ERN18946">
    <property type="protein sequence ID" value="ERN18946"/>
    <property type="gene ID" value="AMTR_s00067p00196540"/>
</dbReference>
<organism evidence="8 9">
    <name type="scientific">Amborella trichopoda</name>
    <dbReference type="NCBI Taxonomy" id="13333"/>
    <lineage>
        <taxon>Eukaryota</taxon>
        <taxon>Viridiplantae</taxon>
        <taxon>Streptophyta</taxon>
        <taxon>Embryophyta</taxon>
        <taxon>Tracheophyta</taxon>
        <taxon>Spermatophyta</taxon>
        <taxon>Magnoliopsida</taxon>
        <taxon>Amborellales</taxon>
        <taxon>Amborellaceae</taxon>
        <taxon>Amborella</taxon>
    </lineage>
</organism>
<evidence type="ECO:0000256" key="6">
    <source>
        <dbReference type="ARBA" id="ARBA00023136"/>
    </source>
</evidence>
<protein>
    <recommendedName>
        <fullName evidence="10">Glycosyltransferase 2-like domain-containing protein</fullName>
    </recommendedName>
</protein>
<name>U5D007_AMBTC</name>
<dbReference type="GO" id="GO:0071555">
    <property type="term" value="P:cell wall organization"/>
    <property type="evidence" value="ECO:0007669"/>
    <property type="project" value="UniProtKB-KW"/>
</dbReference>
<evidence type="ECO:0000256" key="1">
    <source>
        <dbReference type="ARBA" id="ARBA00004308"/>
    </source>
</evidence>
<evidence type="ECO:0000256" key="5">
    <source>
        <dbReference type="ARBA" id="ARBA00022989"/>
    </source>
</evidence>
<gene>
    <name evidence="8" type="ORF">AMTR_s00067p00196540</name>
</gene>
<dbReference type="GO" id="GO:0030244">
    <property type="term" value="P:cellulose biosynthetic process"/>
    <property type="evidence" value="ECO:0007669"/>
    <property type="project" value="InterPro"/>
</dbReference>
<evidence type="ECO:0000313" key="9">
    <source>
        <dbReference type="Proteomes" id="UP000017836"/>
    </source>
</evidence>
<keyword evidence="3" id="KW-0808">Transferase</keyword>
<dbReference type="STRING" id="13333.U5D007"/>
<dbReference type="HOGENOM" id="CLU_1733957_0_0_1"/>
<dbReference type="GO" id="GO:0016760">
    <property type="term" value="F:cellulose synthase (UDP-forming) activity"/>
    <property type="evidence" value="ECO:0007669"/>
    <property type="project" value="InterPro"/>
</dbReference>
<dbReference type="Pfam" id="PF03552">
    <property type="entry name" value="Cellulose_synt"/>
    <property type="match status" value="1"/>
</dbReference>
<evidence type="ECO:0000256" key="7">
    <source>
        <dbReference type="ARBA" id="ARBA00023316"/>
    </source>
</evidence>
<proteinExistence type="predicted"/>
<sequence>MALVTGNAPKGHDSGSGIQVLDRCPSDDPIPVPEAILAPTLGNYGYNPYKLKWSRYPPISHFYFFYQKFTLFQVRVSIILTNAPFMLSLDCDHYINNSKAVREAMCFLIDPQLGKKLCMFDSHNILMASTDMIDMRTEISFSSMYVSLALS</sequence>
<evidence type="ECO:0008006" key="10">
    <source>
        <dbReference type="Google" id="ProtNLM"/>
    </source>
</evidence>
<dbReference type="GO" id="GO:0016020">
    <property type="term" value="C:membrane"/>
    <property type="evidence" value="ECO:0007669"/>
    <property type="project" value="InterPro"/>
</dbReference>
<reference evidence="9" key="1">
    <citation type="journal article" date="2013" name="Science">
        <title>The Amborella genome and the evolution of flowering plants.</title>
        <authorList>
            <consortium name="Amborella Genome Project"/>
        </authorList>
    </citation>
    <scope>NUCLEOTIDE SEQUENCE [LARGE SCALE GENOMIC DNA]</scope>
</reference>
<dbReference type="InterPro" id="IPR005150">
    <property type="entry name" value="Cellulose_synth"/>
</dbReference>
<dbReference type="EMBL" id="KI392078">
    <property type="protein sequence ID" value="ERN18946.1"/>
    <property type="molecule type" value="Genomic_DNA"/>
</dbReference>